<dbReference type="Gene3D" id="1.10.472.170">
    <property type="match status" value="1"/>
</dbReference>
<dbReference type="AlphaFoldDB" id="A0A9N9CZL2"/>
<sequence length="541" mass="62745">MNSDDCEHRSTETVDSTRICKDCGYCYFSECLVPDSSDLYEGRTIRREALDGSTIDPGKRRSDILAESVIQQTITSLCLEPIETRVKSLYNMVEKKFEVGEGQLLRLVVGACALLAIREEKIPKTMREVAFILGLEFRNLTAVVHKIRAHILPSVPSFIDVELLVINAINKLFENQNVKLPIYTDIRQLDHLKYDLSVLNAQHYDDYFDEEITNNSNEEFSVLIMKSYRKVFFSLCMELLKYSDNDNLVSGRQPSPIGAAVVLLAIEATEKPSFDEWKNNHRRASEMIGRIFQIDPKLTMCDRYREMINLMHSKVNALPWSSLSQECKSRCYIFITDVIQFHKWVLNCREKGRQNVRHSDQDTNNELIEIETNEELDCRDVGHELSETNDYNDEADVINSRDSEFYSDRETDGSDFFLDDDELEDYVRDEDEVELAKESWELYHQEKQSKDAKSKLPTKRCRVLREKGISKKSKTNDVNNNRNTHLETTLENKSVTSKRKYTKKADKIDAIQERVQIESSTSKIKLNFDPNQINMALFDHI</sequence>
<dbReference type="Proteomes" id="UP000789759">
    <property type="component" value="Unassembled WGS sequence"/>
</dbReference>
<gene>
    <name evidence="1" type="ORF">CPELLU_LOCUS7917</name>
</gene>
<organism evidence="1 2">
    <name type="scientific">Cetraspora pellucida</name>
    <dbReference type="NCBI Taxonomy" id="1433469"/>
    <lineage>
        <taxon>Eukaryota</taxon>
        <taxon>Fungi</taxon>
        <taxon>Fungi incertae sedis</taxon>
        <taxon>Mucoromycota</taxon>
        <taxon>Glomeromycotina</taxon>
        <taxon>Glomeromycetes</taxon>
        <taxon>Diversisporales</taxon>
        <taxon>Gigasporaceae</taxon>
        <taxon>Cetraspora</taxon>
    </lineage>
</organism>
<accession>A0A9N9CZL2</accession>
<name>A0A9N9CZL2_9GLOM</name>
<dbReference type="OrthoDB" id="511529at2759"/>
<proteinExistence type="predicted"/>
<reference evidence="1" key="1">
    <citation type="submission" date="2021-06" db="EMBL/GenBank/DDBJ databases">
        <authorList>
            <person name="Kallberg Y."/>
            <person name="Tangrot J."/>
            <person name="Rosling A."/>
        </authorList>
    </citation>
    <scope>NUCLEOTIDE SEQUENCE</scope>
    <source>
        <strain evidence="1">FL966</strain>
    </source>
</reference>
<evidence type="ECO:0000313" key="2">
    <source>
        <dbReference type="Proteomes" id="UP000789759"/>
    </source>
</evidence>
<dbReference type="EMBL" id="CAJVQA010005448">
    <property type="protein sequence ID" value="CAG8620918.1"/>
    <property type="molecule type" value="Genomic_DNA"/>
</dbReference>
<keyword evidence="2" id="KW-1185">Reference proteome</keyword>
<comment type="caution">
    <text evidence="1">The sequence shown here is derived from an EMBL/GenBank/DDBJ whole genome shotgun (WGS) entry which is preliminary data.</text>
</comment>
<evidence type="ECO:0000313" key="1">
    <source>
        <dbReference type="EMBL" id="CAG8620918.1"/>
    </source>
</evidence>
<protein>
    <submittedName>
        <fullName evidence="1">22828_t:CDS:1</fullName>
    </submittedName>
</protein>